<dbReference type="AlphaFoldDB" id="A0A6A6WQ87"/>
<dbReference type="Proteomes" id="UP000799757">
    <property type="component" value="Unassembled WGS sequence"/>
</dbReference>
<protein>
    <submittedName>
        <fullName evidence="1">Uncharacterized protein</fullName>
    </submittedName>
</protein>
<keyword evidence="2" id="KW-1185">Reference proteome</keyword>
<reference evidence="1" key="1">
    <citation type="journal article" date="2020" name="Stud. Mycol.">
        <title>101 Dothideomycetes genomes: a test case for predicting lifestyles and emergence of pathogens.</title>
        <authorList>
            <person name="Haridas S."/>
            <person name="Albert R."/>
            <person name="Binder M."/>
            <person name="Bloem J."/>
            <person name="Labutti K."/>
            <person name="Salamov A."/>
            <person name="Andreopoulos B."/>
            <person name="Baker S."/>
            <person name="Barry K."/>
            <person name="Bills G."/>
            <person name="Bluhm B."/>
            <person name="Cannon C."/>
            <person name="Castanera R."/>
            <person name="Culley D."/>
            <person name="Daum C."/>
            <person name="Ezra D."/>
            <person name="Gonzalez J."/>
            <person name="Henrissat B."/>
            <person name="Kuo A."/>
            <person name="Liang C."/>
            <person name="Lipzen A."/>
            <person name="Lutzoni F."/>
            <person name="Magnuson J."/>
            <person name="Mondo S."/>
            <person name="Nolan M."/>
            <person name="Ohm R."/>
            <person name="Pangilinan J."/>
            <person name="Park H.-J."/>
            <person name="Ramirez L."/>
            <person name="Alfaro M."/>
            <person name="Sun H."/>
            <person name="Tritt A."/>
            <person name="Yoshinaga Y."/>
            <person name="Zwiers L.-H."/>
            <person name="Turgeon B."/>
            <person name="Goodwin S."/>
            <person name="Spatafora J."/>
            <person name="Crous P."/>
            <person name="Grigoriev I."/>
        </authorList>
    </citation>
    <scope>NUCLEOTIDE SEQUENCE</scope>
    <source>
        <strain evidence="1">CBS 109.77</strain>
    </source>
</reference>
<accession>A0A6A6WQ87</accession>
<evidence type="ECO:0000313" key="2">
    <source>
        <dbReference type="Proteomes" id="UP000799757"/>
    </source>
</evidence>
<gene>
    <name evidence="1" type="ORF">K505DRAFT_344167</name>
</gene>
<sequence>MSSQDSRERTLIPGLIMHDLSTWVSKLHLPPAGRREKKQPHESIKKTLAGLAPSKHEAITPLQFETFVFWRKLCYPPLDDFHQFLESLDLPKNVHEAIDDNKSFQTEAVKVFQTWLDGTRGPTMSSRKIRSEKNLRRIEILELAEVYADVGGGIKLQQLEEGQNTGE</sequence>
<dbReference type="EMBL" id="MU002575">
    <property type="protein sequence ID" value="KAF2786017.1"/>
    <property type="molecule type" value="Genomic_DNA"/>
</dbReference>
<organism evidence="1 2">
    <name type="scientific">Melanomma pulvis-pyrius CBS 109.77</name>
    <dbReference type="NCBI Taxonomy" id="1314802"/>
    <lineage>
        <taxon>Eukaryota</taxon>
        <taxon>Fungi</taxon>
        <taxon>Dikarya</taxon>
        <taxon>Ascomycota</taxon>
        <taxon>Pezizomycotina</taxon>
        <taxon>Dothideomycetes</taxon>
        <taxon>Pleosporomycetidae</taxon>
        <taxon>Pleosporales</taxon>
        <taxon>Melanommataceae</taxon>
        <taxon>Melanomma</taxon>
    </lineage>
</organism>
<proteinExistence type="predicted"/>
<name>A0A6A6WQ87_9PLEO</name>
<evidence type="ECO:0000313" key="1">
    <source>
        <dbReference type="EMBL" id="KAF2786017.1"/>
    </source>
</evidence>